<dbReference type="Pfam" id="PF00990">
    <property type="entry name" value="GGDEF"/>
    <property type="match status" value="1"/>
</dbReference>
<feature type="transmembrane region" description="Helical" evidence="2">
    <location>
        <begin position="15"/>
        <end position="39"/>
    </location>
</feature>
<evidence type="ECO:0000313" key="4">
    <source>
        <dbReference type="EMBL" id="MBB6217527.1"/>
    </source>
</evidence>
<keyword evidence="2" id="KW-0812">Transmembrane</keyword>
<feature type="coiled-coil region" evidence="1">
    <location>
        <begin position="174"/>
        <end position="201"/>
    </location>
</feature>
<dbReference type="PROSITE" id="PS50887">
    <property type="entry name" value="GGDEF"/>
    <property type="match status" value="1"/>
</dbReference>
<dbReference type="EMBL" id="JACHEN010000024">
    <property type="protein sequence ID" value="MBB6217527.1"/>
    <property type="molecule type" value="Genomic_DNA"/>
</dbReference>
<dbReference type="PANTHER" id="PTHR45138">
    <property type="entry name" value="REGULATORY COMPONENTS OF SENSORY TRANSDUCTION SYSTEM"/>
    <property type="match status" value="1"/>
</dbReference>
<dbReference type="PANTHER" id="PTHR45138:SF9">
    <property type="entry name" value="DIGUANYLATE CYCLASE DGCM-RELATED"/>
    <property type="match status" value="1"/>
</dbReference>
<feature type="transmembrane region" description="Helical" evidence="2">
    <location>
        <begin position="118"/>
        <end position="134"/>
    </location>
</feature>
<name>A0A841KVY8_9FIRM</name>
<dbReference type="AlphaFoldDB" id="A0A841KVY8"/>
<feature type="transmembrane region" description="Helical" evidence="2">
    <location>
        <begin position="94"/>
        <end position="111"/>
    </location>
</feature>
<accession>A0A841KVY8</accession>
<evidence type="ECO:0000259" key="3">
    <source>
        <dbReference type="PROSITE" id="PS50887"/>
    </source>
</evidence>
<feature type="domain" description="GGDEF" evidence="3">
    <location>
        <begin position="229"/>
        <end position="358"/>
    </location>
</feature>
<keyword evidence="1" id="KW-0175">Coiled coil</keyword>
<dbReference type="CDD" id="cd01949">
    <property type="entry name" value="GGDEF"/>
    <property type="match status" value="1"/>
</dbReference>
<keyword evidence="2" id="KW-1133">Transmembrane helix</keyword>
<dbReference type="SUPFAM" id="SSF55073">
    <property type="entry name" value="Nucleotide cyclase"/>
    <property type="match status" value="1"/>
</dbReference>
<evidence type="ECO:0000256" key="2">
    <source>
        <dbReference type="SAM" id="Phobius"/>
    </source>
</evidence>
<dbReference type="InterPro" id="IPR029787">
    <property type="entry name" value="Nucleotide_cyclase"/>
</dbReference>
<dbReference type="Proteomes" id="UP000579281">
    <property type="component" value="Unassembled WGS sequence"/>
</dbReference>
<dbReference type="Gene3D" id="3.30.70.270">
    <property type="match status" value="1"/>
</dbReference>
<dbReference type="NCBIfam" id="TIGR00254">
    <property type="entry name" value="GGDEF"/>
    <property type="match status" value="1"/>
</dbReference>
<comment type="caution">
    <text evidence="4">The sequence shown here is derived from an EMBL/GenBank/DDBJ whole genome shotgun (WGS) entry which is preliminary data.</text>
</comment>
<dbReference type="GO" id="GO:0052621">
    <property type="term" value="F:diguanylate cyclase activity"/>
    <property type="evidence" value="ECO:0007669"/>
    <property type="project" value="TreeGrafter"/>
</dbReference>
<dbReference type="InterPro" id="IPR043128">
    <property type="entry name" value="Rev_trsase/Diguanyl_cyclase"/>
</dbReference>
<feature type="transmembrane region" description="Helical" evidence="2">
    <location>
        <begin position="154"/>
        <end position="174"/>
    </location>
</feature>
<feature type="transmembrane region" description="Helical" evidence="2">
    <location>
        <begin position="69"/>
        <end position="88"/>
    </location>
</feature>
<evidence type="ECO:0000313" key="5">
    <source>
        <dbReference type="Proteomes" id="UP000579281"/>
    </source>
</evidence>
<protein>
    <submittedName>
        <fullName evidence="4">Diguanylate cyclase (GGDEF)-like protein</fullName>
    </submittedName>
</protein>
<evidence type="ECO:0000256" key="1">
    <source>
        <dbReference type="SAM" id="Coils"/>
    </source>
</evidence>
<dbReference type="InterPro" id="IPR050469">
    <property type="entry name" value="Diguanylate_Cyclase"/>
</dbReference>
<proteinExistence type="predicted"/>
<keyword evidence="2" id="KW-0472">Membrane</keyword>
<gene>
    <name evidence="4" type="ORF">HNQ80_003648</name>
</gene>
<dbReference type="FunFam" id="3.30.70.270:FF:000001">
    <property type="entry name" value="Diguanylate cyclase domain protein"/>
    <property type="match status" value="1"/>
</dbReference>
<dbReference type="InterPro" id="IPR000160">
    <property type="entry name" value="GGDEF_dom"/>
</dbReference>
<keyword evidence="5" id="KW-1185">Reference proteome</keyword>
<reference evidence="4 5" key="1">
    <citation type="submission" date="2020-08" db="EMBL/GenBank/DDBJ databases">
        <title>Genomic Encyclopedia of Type Strains, Phase IV (KMG-IV): sequencing the most valuable type-strain genomes for metagenomic binning, comparative biology and taxonomic classification.</title>
        <authorList>
            <person name="Goeker M."/>
        </authorList>
    </citation>
    <scope>NUCLEOTIDE SEQUENCE [LARGE SCALE GENOMIC DNA]</scope>
    <source>
        <strain evidence="4 5">DSM 103526</strain>
    </source>
</reference>
<organism evidence="4 5">
    <name type="scientific">Anaerosolibacter carboniphilus</name>
    <dbReference type="NCBI Taxonomy" id="1417629"/>
    <lineage>
        <taxon>Bacteria</taxon>
        <taxon>Bacillati</taxon>
        <taxon>Bacillota</taxon>
        <taxon>Clostridia</taxon>
        <taxon>Peptostreptococcales</taxon>
        <taxon>Thermotaleaceae</taxon>
        <taxon>Anaerosolibacter</taxon>
    </lineage>
</organism>
<dbReference type="RefSeq" id="WP_184312018.1">
    <property type="nucleotide sequence ID" value="NZ_JACHEN010000024.1"/>
</dbReference>
<dbReference type="SMART" id="SM00267">
    <property type="entry name" value="GGDEF"/>
    <property type="match status" value="1"/>
</dbReference>
<sequence>MKINPSNNYSLEEKLFVYMLVFFILLSVVSIIGNITVGFDFAVNYKWIALIVLSCIAFKDVIKKRHIFVFQTIITCIIIFVLFPNGWITSGGNSSITMSYAFLICICVCFIFQGKTRVFFLISEVLVVLSLIVLEMRYPNLIINISLEQQDLLIQMPLTLLAAAYIIIVFSKAYHEERELLRQYSEKLEESNQLLMKISRTDELTGTYNRRYLFERLNEIKTQIKEKNQPVIIIMIDIDNFKTINDQYGHVVGDEVLKRVSNGLISAIENKGFVGRYGGDEFIIVLEDTTVKEGAELTSKIKGSLTKLYDHDEIRITVSGGMAQLAIEDDIDDVLSNVDKLLYRVKHGSKDNILFEDECEAV</sequence>